<name>A0A140GR50_CLOPF</name>
<reference evidence="1 2" key="1">
    <citation type="journal article" date="2016" name="PLoS ONE">
        <title>Plasmid Characterization and Chromosome Analysis of Two netF+ Clostridium perfringens Isolates Associated with Foal and Canine Necrotizing Enteritis.</title>
        <authorList>
            <person name="Mehdizadeh Gohari I."/>
            <person name="Kropinski A.M."/>
            <person name="Weese S.J."/>
            <person name="Parreira V.R."/>
            <person name="Whitehead A.E."/>
            <person name="Boerlin P."/>
            <person name="Prescott J.F."/>
        </authorList>
    </citation>
    <scope>NUCLEOTIDE SEQUENCE [LARGE SCALE GENOMIC DNA]</scope>
    <source>
        <strain evidence="1 2">JP838</strain>
        <plasmid evidence="2">Plasmid pJFP838A</plasmid>
    </source>
</reference>
<organism evidence="1 2">
    <name type="scientific">Clostridium perfringens</name>
    <dbReference type="NCBI Taxonomy" id="1502"/>
    <lineage>
        <taxon>Bacteria</taxon>
        <taxon>Bacillati</taxon>
        <taxon>Bacillota</taxon>
        <taxon>Clostridia</taxon>
        <taxon>Eubacteriales</taxon>
        <taxon>Clostridiaceae</taxon>
        <taxon>Clostridium</taxon>
    </lineage>
</organism>
<keyword evidence="1" id="KW-0614">Plasmid</keyword>
<dbReference type="Gene3D" id="2.60.120.200">
    <property type="match status" value="1"/>
</dbReference>
<dbReference type="EMBL" id="CP013615">
    <property type="protein sequence ID" value="AMN31009.1"/>
    <property type="molecule type" value="Genomic_DNA"/>
</dbReference>
<gene>
    <name evidence="1" type="ORF">JFP838_pA0093</name>
</gene>
<accession>A0A140GR50</accession>
<evidence type="ECO:0000313" key="2">
    <source>
        <dbReference type="Proteomes" id="UP000070260"/>
    </source>
</evidence>
<dbReference type="InterPro" id="IPR013783">
    <property type="entry name" value="Ig-like_fold"/>
</dbReference>
<dbReference type="PATRIC" id="fig|1502.177.peg.3299"/>
<proteinExistence type="predicted"/>
<protein>
    <submittedName>
        <fullName evidence="1">Uncharacterized protein</fullName>
    </submittedName>
</protein>
<dbReference type="OrthoDB" id="1738626at2"/>
<geneLocation type="plasmid" evidence="1 2">
    <name>pJFP838A</name>
</geneLocation>
<dbReference type="Proteomes" id="UP000070260">
    <property type="component" value="Plasmid pJFP838A"/>
</dbReference>
<dbReference type="AlphaFoldDB" id="A0A140GR50"/>
<dbReference type="Gene3D" id="2.60.40.10">
    <property type="entry name" value="Immunoglobulins"/>
    <property type="match status" value="1"/>
</dbReference>
<evidence type="ECO:0000313" key="1">
    <source>
        <dbReference type="EMBL" id="AMN31009.1"/>
    </source>
</evidence>
<sequence>MNYITAGVLFFGLGNLIFPNFNKLNDKDILLGVNKSRVLNINFDDETKIKTLNGINNKSYNLNQGDFDIDEINSLNKYTVSFLFNWDGKDDLFVPMNLFDNCKLVFNNKHLGFDFNNNYFYEANQQLSKYKTYLVTLTIDKSNNSLSSIYIDGKIQKLNIRNNNEFKFKSQQSFSLGFSGVSIKGNSVIDDLNVYNRVLNDKEIEAIYKEMKTPTLMCSYLNNRLNLSWSSYLLSLNENANNNDFLIPYDSNYINIVKNNNCKVKLYRNDKKIYEGYSSSFRDEEAKDFKAPSEVADLHVDVDKKNITFNKALKEGTNYEYKLTLSNSDIASKVRKITLNDGIKGYSYVIDKNPDTVPGNDVNLDYKETSINIPELNDGIYYVHIKTIGNNGLSSQTTTKKFIIQKSTAQISDFMAYNNSKYGFDVQFKVSDNFNVSKVKIKAYRSGNDNLNKYGNIYTKEFDVNSQSDIIKQHINIVDIGIGAKYANVEIEAINEAGKSVSLLKEVKLDCTKPFISLLGSSNFSNPTKYSDFKNQENIKFNISDSYYDLESVSVIFDDVEIKHEDIYSKPKIAVLGKDDDLVNVLKKNNYDFKLIDEKEIKSIDELKKYDILLCKKSDGDFSKETANLLNNAYKRGAKILTINNDSTDSIHPIKEYTNGSGYDEYNRPIKLKQYSNSQKIRSDINSIDSIFKYIDINYDKDSVKTHISKLAEDTRPLICGETHTFDNEVYEPKDIEATYSVNNNKGEWIHYNFCDINEVALRRSFDNLMIGHKGVEEYKLNVDVNKNGVLKVKAVDMFGNEKEKTFKVRNIDDKEPVVRRFYYEEGNKTGYNYFQKETVKITANDSQSGIGEIKLPNGNLVKSSNVNYVVGNNGNYKFEIKDNAGNSIYRKANIKYIDNEKPTLNINANIDNNEWTNKDVCVDANAKDNIDTDLKIEYRINGGYWRRYLDKLDLTDDGEYNIEFRCVDSAGNSSDVVSRKYNIDRNAPTNNEISLIY</sequence>
<dbReference type="SUPFAM" id="SSF49899">
    <property type="entry name" value="Concanavalin A-like lectins/glucanases"/>
    <property type="match status" value="1"/>
</dbReference>
<dbReference type="InterPro" id="IPR013320">
    <property type="entry name" value="ConA-like_dom_sf"/>
</dbReference>
<dbReference type="RefSeq" id="WP_061429617.1">
    <property type="nucleotide sequence ID" value="NZ_CATNZX010000001.1"/>
</dbReference>